<dbReference type="Pfam" id="PF00002">
    <property type="entry name" value="7tm_2"/>
    <property type="match status" value="1"/>
</dbReference>
<dbReference type="PANTHER" id="PTHR45813:SF4">
    <property type="entry name" value="ADHESION G PROTEIN-COUPLED RECEPTOR F5"/>
    <property type="match status" value="1"/>
</dbReference>
<evidence type="ECO:0000256" key="7">
    <source>
        <dbReference type="ARBA" id="ARBA00023157"/>
    </source>
</evidence>
<dbReference type="GO" id="GO:0005886">
    <property type="term" value="C:plasma membrane"/>
    <property type="evidence" value="ECO:0007669"/>
    <property type="project" value="UniProtKB-SubCell"/>
</dbReference>
<dbReference type="InterPro" id="IPR057244">
    <property type="entry name" value="GAIN_B"/>
</dbReference>
<sequence length="592" mass="66586">MNGKNDNCSRQTDQYFGAVESGKKASRNCSNNQKGTLKKKCNTDGTYGPIEDFCLLPELSNLLEVIQNTTELTKNIAHFVGKLANISILKDISTPGNLIATVDIIKIFASVTEASLNQTVMEDFFATIDTIVAESTLSAWKTAKTEHPNSSSQLLWSVESFTRLLSPTEDTFNISKPNIQLKGIRIQSQSNHSYWVNFSDFSEGHNRWLSGAVTIYQEELSKLSDNSLVISIAYATLIDILDQSSNTNDSKLNGLILTTIAENNSTHIQMDFLPVDTTLDPASSQCVFWKFNLNGTGKWDSMGCRFELSGSNVVCKCTHLTSFSLLMSRFHKESPGLTLITNIAIGISVACLVISLIIEGIVWRYVTKNRTSEARHIIMLNIILSLLTANICFITSGYLAPDTRVCMMIVFFIHFLYLALFFWMLTLALLLLYHLVFIFQYFSRAAMMITSLTLGYLCPFIFAVSIFTIAYFRNHYLRQDKCWMNTEQLYLSLSFHVPQFTIVTINFFITIVAIFKMLRPTIGEERNSHTNDKIMVKQIARSIAILTSILGLCWAFGFAFLKKDTPIAIDYAFNILNGLQGLFILVFGVIMD</sequence>
<evidence type="ECO:0000256" key="6">
    <source>
        <dbReference type="ARBA" id="ARBA00023136"/>
    </source>
</evidence>
<dbReference type="InterPro" id="IPR017981">
    <property type="entry name" value="GPCR_2-like_7TM"/>
</dbReference>
<dbReference type="Proteomes" id="UP000288216">
    <property type="component" value="Unassembled WGS sequence"/>
</dbReference>
<keyword evidence="4 9" id="KW-0812">Transmembrane</keyword>
<keyword evidence="6 9" id="KW-0472">Membrane</keyword>
<evidence type="ECO:0000259" key="10">
    <source>
        <dbReference type="PROSITE" id="PS50221"/>
    </source>
</evidence>
<evidence type="ECO:0000313" key="12">
    <source>
        <dbReference type="EMBL" id="GCB67982.1"/>
    </source>
</evidence>
<comment type="similarity">
    <text evidence="2">Belongs to the G-protein coupled receptor 2 family. Adhesion G-protein coupled receptor (ADGR) subfamily.</text>
</comment>
<dbReference type="GO" id="GO:0007166">
    <property type="term" value="P:cell surface receptor signaling pathway"/>
    <property type="evidence" value="ECO:0007669"/>
    <property type="project" value="InterPro"/>
</dbReference>
<dbReference type="SMART" id="SM00303">
    <property type="entry name" value="GPS"/>
    <property type="match status" value="1"/>
</dbReference>
<reference evidence="12 13" key="1">
    <citation type="journal article" date="2018" name="Nat. Ecol. Evol.">
        <title>Shark genomes provide insights into elasmobranch evolution and the origin of vertebrates.</title>
        <authorList>
            <person name="Hara Y"/>
            <person name="Yamaguchi K"/>
            <person name="Onimaru K"/>
            <person name="Kadota M"/>
            <person name="Koyanagi M"/>
            <person name="Keeley SD"/>
            <person name="Tatsumi K"/>
            <person name="Tanaka K"/>
            <person name="Motone F"/>
            <person name="Kageyama Y"/>
            <person name="Nozu R"/>
            <person name="Adachi N"/>
            <person name="Nishimura O"/>
            <person name="Nakagawa R"/>
            <person name="Tanegashima C"/>
            <person name="Kiyatake I"/>
            <person name="Matsumoto R"/>
            <person name="Murakumo K"/>
            <person name="Nishida K"/>
            <person name="Terakita A"/>
            <person name="Kuratani S"/>
            <person name="Sato K"/>
            <person name="Hyodo S Kuraku.S."/>
        </authorList>
    </citation>
    <scope>NUCLEOTIDE SEQUENCE [LARGE SCALE GENOMIC DNA]</scope>
</reference>
<dbReference type="Pfam" id="PF01825">
    <property type="entry name" value="GPS"/>
    <property type="match status" value="1"/>
</dbReference>
<dbReference type="EMBL" id="BFAA01003070">
    <property type="protein sequence ID" value="GCB67982.1"/>
    <property type="molecule type" value="Genomic_DNA"/>
</dbReference>
<comment type="subcellular location">
    <subcellularLocation>
        <location evidence="1">Cell membrane</location>
        <topology evidence="1">Multi-pass membrane protein</topology>
    </subcellularLocation>
</comment>
<dbReference type="PROSITE" id="PS50221">
    <property type="entry name" value="GAIN_B"/>
    <property type="match status" value="1"/>
</dbReference>
<dbReference type="OrthoDB" id="10040049at2759"/>
<feature type="transmembrane region" description="Helical" evidence="9">
    <location>
        <begin position="411"/>
        <end position="442"/>
    </location>
</feature>
<dbReference type="InterPro" id="IPR032471">
    <property type="entry name" value="AGRL2-4_GAIN_subdom_A"/>
</dbReference>
<dbReference type="OMA" id="TQFLSTE"/>
<evidence type="ECO:0000256" key="5">
    <source>
        <dbReference type="ARBA" id="ARBA00022989"/>
    </source>
</evidence>
<feature type="domain" description="GAIN-B" evidence="10">
    <location>
        <begin position="170"/>
        <end position="333"/>
    </location>
</feature>
<organism evidence="12 13">
    <name type="scientific">Scyliorhinus torazame</name>
    <name type="common">Cloudy catshark</name>
    <name type="synonym">Catulus torazame</name>
    <dbReference type="NCBI Taxonomy" id="75743"/>
    <lineage>
        <taxon>Eukaryota</taxon>
        <taxon>Metazoa</taxon>
        <taxon>Chordata</taxon>
        <taxon>Craniata</taxon>
        <taxon>Vertebrata</taxon>
        <taxon>Chondrichthyes</taxon>
        <taxon>Elasmobranchii</taxon>
        <taxon>Galeomorphii</taxon>
        <taxon>Galeoidea</taxon>
        <taxon>Carcharhiniformes</taxon>
        <taxon>Scyliorhinidae</taxon>
        <taxon>Scyliorhinus</taxon>
    </lineage>
</organism>
<feature type="transmembrane region" description="Helical" evidence="9">
    <location>
        <begin position="571"/>
        <end position="591"/>
    </location>
</feature>
<feature type="non-terminal residue" evidence="12">
    <location>
        <position position="592"/>
    </location>
</feature>
<accession>A0A401P4C7</accession>
<feature type="transmembrane region" description="Helical" evidence="9">
    <location>
        <begin position="378"/>
        <end position="399"/>
    </location>
</feature>
<dbReference type="InterPro" id="IPR000832">
    <property type="entry name" value="GPCR_2_secretin-like"/>
</dbReference>
<dbReference type="AlphaFoldDB" id="A0A401P4C7"/>
<feature type="transmembrane region" description="Helical" evidence="9">
    <location>
        <begin position="343"/>
        <end position="366"/>
    </location>
</feature>
<evidence type="ECO:0000256" key="8">
    <source>
        <dbReference type="ARBA" id="ARBA00023180"/>
    </source>
</evidence>
<dbReference type="PANTHER" id="PTHR45813">
    <property type="entry name" value="IG-LIKE DOMAIN-CONTAINING PROTEIN"/>
    <property type="match status" value="1"/>
</dbReference>
<dbReference type="Pfam" id="PF16489">
    <property type="entry name" value="GAIN"/>
    <property type="match status" value="1"/>
</dbReference>
<dbReference type="PROSITE" id="PS50261">
    <property type="entry name" value="G_PROTEIN_RECEP_F2_4"/>
    <property type="match status" value="1"/>
</dbReference>
<dbReference type="Gene3D" id="2.60.220.50">
    <property type="match status" value="1"/>
</dbReference>
<feature type="domain" description="G-protein coupled receptors family 2 profile 2" evidence="11">
    <location>
        <begin position="337"/>
        <end position="592"/>
    </location>
</feature>
<dbReference type="PRINTS" id="PR00249">
    <property type="entry name" value="GPCRSECRETIN"/>
</dbReference>
<evidence type="ECO:0000256" key="4">
    <source>
        <dbReference type="ARBA" id="ARBA00022692"/>
    </source>
</evidence>
<evidence type="ECO:0000256" key="2">
    <source>
        <dbReference type="ARBA" id="ARBA00007343"/>
    </source>
</evidence>
<dbReference type="InterPro" id="IPR000203">
    <property type="entry name" value="GPS"/>
</dbReference>
<evidence type="ECO:0000256" key="1">
    <source>
        <dbReference type="ARBA" id="ARBA00004651"/>
    </source>
</evidence>
<feature type="transmembrane region" description="Helical" evidence="9">
    <location>
        <begin position="493"/>
        <end position="518"/>
    </location>
</feature>
<dbReference type="GO" id="GO:0004930">
    <property type="term" value="F:G protein-coupled receptor activity"/>
    <property type="evidence" value="ECO:0007669"/>
    <property type="project" value="InterPro"/>
</dbReference>
<dbReference type="InterPro" id="IPR046338">
    <property type="entry name" value="GAIN_dom_sf"/>
</dbReference>
<dbReference type="InterPro" id="IPR051587">
    <property type="entry name" value="Adhesion_GPCR"/>
</dbReference>
<dbReference type="FunFam" id="1.20.1070.10:FF:000058">
    <property type="entry name" value="Adhesion G protein-coupled receptor F5"/>
    <property type="match status" value="1"/>
</dbReference>
<evidence type="ECO:0000259" key="11">
    <source>
        <dbReference type="PROSITE" id="PS50261"/>
    </source>
</evidence>
<keyword evidence="8" id="KW-0325">Glycoprotein</keyword>
<protein>
    <submittedName>
        <fullName evidence="12">Uncharacterized protein</fullName>
    </submittedName>
</protein>
<dbReference type="GO" id="GO:0007189">
    <property type="term" value="P:adenylate cyclase-activating G protein-coupled receptor signaling pathway"/>
    <property type="evidence" value="ECO:0007669"/>
    <property type="project" value="TreeGrafter"/>
</dbReference>
<feature type="transmembrane region" description="Helical" evidence="9">
    <location>
        <begin position="454"/>
        <end position="473"/>
    </location>
</feature>
<gene>
    <name evidence="12" type="ORF">scyTo_0008157</name>
</gene>
<proteinExistence type="inferred from homology"/>
<comment type="caution">
    <text evidence="12">The sequence shown here is derived from an EMBL/GenBank/DDBJ whole genome shotgun (WGS) entry which is preliminary data.</text>
</comment>
<keyword evidence="3" id="KW-1003">Cell membrane</keyword>
<keyword evidence="7" id="KW-1015">Disulfide bond</keyword>
<evidence type="ECO:0000313" key="13">
    <source>
        <dbReference type="Proteomes" id="UP000288216"/>
    </source>
</evidence>
<dbReference type="Gene3D" id="1.20.1070.10">
    <property type="entry name" value="Rhodopsin 7-helix transmembrane proteins"/>
    <property type="match status" value="1"/>
</dbReference>
<evidence type="ECO:0000256" key="9">
    <source>
        <dbReference type="SAM" id="Phobius"/>
    </source>
</evidence>
<keyword evidence="13" id="KW-1185">Reference proteome</keyword>
<name>A0A401P4C7_SCYTO</name>
<keyword evidence="5 9" id="KW-1133">Transmembrane helix</keyword>
<feature type="transmembrane region" description="Helical" evidence="9">
    <location>
        <begin position="539"/>
        <end position="559"/>
    </location>
</feature>
<evidence type="ECO:0000256" key="3">
    <source>
        <dbReference type="ARBA" id="ARBA00022475"/>
    </source>
</evidence>
<dbReference type="STRING" id="75743.A0A401P4C7"/>